<dbReference type="Pfam" id="PF00151">
    <property type="entry name" value="Lipase"/>
    <property type="match status" value="1"/>
</dbReference>
<reference evidence="7" key="1">
    <citation type="submission" date="2020-11" db="EMBL/GenBank/DDBJ databases">
        <authorList>
            <person name="Tran Van P."/>
        </authorList>
    </citation>
    <scope>NUCLEOTIDE SEQUENCE</scope>
</reference>
<protein>
    <recommendedName>
        <fullName evidence="6">Lipase domain-containing protein</fullName>
    </recommendedName>
</protein>
<feature type="region of interest" description="Disordered" evidence="5">
    <location>
        <begin position="260"/>
        <end position="286"/>
    </location>
</feature>
<evidence type="ECO:0000256" key="5">
    <source>
        <dbReference type="SAM" id="MobiDB-lite"/>
    </source>
</evidence>
<organism evidence="7">
    <name type="scientific">Timema poppense</name>
    <name type="common">Walking stick</name>
    <dbReference type="NCBI Taxonomy" id="170557"/>
    <lineage>
        <taxon>Eukaryota</taxon>
        <taxon>Metazoa</taxon>
        <taxon>Ecdysozoa</taxon>
        <taxon>Arthropoda</taxon>
        <taxon>Hexapoda</taxon>
        <taxon>Insecta</taxon>
        <taxon>Pterygota</taxon>
        <taxon>Neoptera</taxon>
        <taxon>Polyneoptera</taxon>
        <taxon>Phasmatodea</taxon>
        <taxon>Timematodea</taxon>
        <taxon>Timematoidea</taxon>
        <taxon>Timematidae</taxon>
        <taxon>Timema</taxon>
    </lineage>
</organism>
<name>A0A7R9CU63_TIMPO</name>
<comment type="similarity">
    <text evidence="2 4">Belongs to the AB hydrolase superfamily. Lipase family.</text>
</comment>
<evidence type="ECO:0000259" key="6">
    <source>
        <dbReference type="Pfam" id="PF00151"/>
    </source>
</evidence>
<dbReference type="SUPFAM" id="SSF53474">
    <property type="entry name" value="alpha/beta-Hydrolases"/>
    <property type="match status" value="1"/>
</dbReference>
<dbReference type="EMBL" id="OD001348">
    <property type="protein sequence ID" value="CAD7401547.1"/>
    <property type="molecule type" value="Genomic_DNA"/>
</dbReference>
<comment type="subcellular location">
    <subcellularLocation>
        <location evidence="1">Secreted</location>
    </subcellularLocation>
</comment>
<feature type="region of interest" description="Disordered" evidence="5">
    <location>
        <begin position="300"/>
        <end position="462"/>
    </location>
</feature>
<dbReference type="InterPro" id="IPR000734">
    <property type="entry name" value="TAG_lipase"/>
</dbReference>
<accession>A0A7R9CU63</accession>
<evidence type="ECO:0000256" key="3">
    <source>
        <dbReference type="ARBA" id="ARBA00022525"/>
    </source>
</evidence>
<feature type="domain" description="Lipase" evidence="6">
    <location>
        <begin position="13"/>
        <end position="231"/>
    </location>
</feature>
<dbReference type="Gene3D" id="3.40.50.1820">
    <property type="entry name" value="alpha/beta hydrolase"/>
    <property type="match status" value="1"/>
</dbReference>
<proteinExistence type="inferred from homology"/>
<dbReference type="AlphaFoldDB" id="A0A7R9CU63"/>
<evidence type="ECO:0000313" key="7">
    <source>
        <dbReference type="EMBL" id="CAD7401547.1"/>
    </source>
</evidence>
<dbReference type="GO" id="GO:0005615">
    <property type="term" value="C:extracellular space"/>
    <property type="evidence" value="ECO:0007669"/>
    <property type="project" value="TreeGrafter"/>
</dbReference>
<dbReference type="GO" id="GO:0016042">
    <property type="term" value="P:lipid catabolic process"/>
    <property type="evidence" value="ECO:0007669"/>
    <property type="project" value="TreeGrafter"/>
</dbReference>
<dbReference type="CDD" id="cd00707">
    <property type="entry name" value="Pancreat_lipase_like"/>
    <property type="match status" value="1"/>
</dbReference>
<sequence length="705" mass="78949">MMVLHSYLKKGWYNVVVVDWSALCAGPWYSSAVGNSQVCGDYLALFLDYLIDSGMPLSNLHVIGFSLGAEVAGFTGRAITSGKLPRITGLDPAYPEYGRRNALGRLNTLDAEFVDVIHTDSGQLGFPNPIGHIDFFPNGGRRTQPGCDMVTLLKRGVYEEILACGHMRAWKYYAESVNNEMGFPAVQCKNWLNYKSGMCIASRGKTAFMGFAASKHSRGRYYLATNSQPPFAKEDRLRRTVATNSQPPFTMKYRTRRTLVTNSRPLLSTEDHPRRTLATNSRPSLAVKDHLRRALATNIRPSLATKYHPRRTLVTKSRPSLATEDRPRRALATNSRPSFETEDRPRRGLATNSRPSLATENHPRRGLAAKSRPSLAKKGRLRRALATNSRPSLATEDRPRRALATNSRPLLETEDRPRRGLATNSRPSLATKDRPRRGLATNSRPSLSTEDHPRCGLATSSRPSLAKKCNLRRALYRVRTSTMINFGMRSWTKREKLSSLYERVESSKGHKSKGVDPKRVMDKTLRIYISARLASEQKPSGSGKVLYMRDHHKYSRGECGIYLLGLLEGEESRPPILKQHDLLTGNIAGSGVVLKLQNSYYFHKTCRSLAIHPFENRVEGLATPLFCLLLPSPSPNPKQPRASGTPTQFLGALPTQVCDVTRRDAGCRSHRSKEGRREDRSPWISSGRTYLYTRNIGFNVLWTSP</sequence>
<dbReference type="PANTHER" id="PTHR11610">
    <property type="entry name" value="LIPASE"/>
    <property type="match status" value="1"/>
</dbReference>
<evidence type="ECO:0000256" key="4">
    <source>
        <dbReference type="RuleBase" id="RU004262"/>
    </source>
</evidence>
<dbReference type="PRINTS" id="PR00821">
    <property type="entry name" value="TAGLIPASE"/>
</dbReference>
<dbReference type="InterPro" id="IPR029058">
    <property type="entry name" value="AB_hydrolase_fold"/>
</dbReference>
<dbReference type="PANTHER" id="PTHR11610:SF169">
    <property type="entry name" value="GH15759P-RELATED"/>
    <property type="match status" value="1"/>
</dbReference>
<dbReference type="InterPro" id="IPR013818">
    <property type="entry name" value="Lipase"/>
</dbReference>
<evidence type="ECO:0000256" key="2">
    <source>
        <dbReference type="ARBA" id="ARBA00010701"/>
    </source>
</evidence>
<dbReference type="GO" id="GO:0017171">
    <property type="term" value="F:serine hydrolase activity"/>
    <property type="evidence" value="ECO:0007669"/>
    <property type="project" value="TreeGrafter"/>
</dbReference>
<keyword evidence="3" id="KW-0964">Secreted</keyword>
<dbReference type="InterPro" id="IPR033906">
    <property type="entry name" value="Lipase_N"/>
</dbReference>
<gene>
    <name evidence="7" type="ORF">TPSB3V08_LOCUS3155</name>
</gene>
<dbReference type="GO" id="GO:0016298">
    <property type="term" value="F:lipase activity"/>
    <property type="evidence" value="ECO:0007669"/>
    <property type="project" value="InterPro"/>
</dbReference>
<evidence type="ECO:0000256" key="1">
    <source>
        <dbReference type="ARBA" id="ARBA00004613"/>
    </source>
</evidence>
<feature type="compositionally biased region" description="Polar residues" evidence="5">
    <location>
        <begin position="350"/>
        <end position="359"/>
    </location>
</feature>